<gene>
    <name evidence="2" type="ORF">WG900_15850</name>
</gene>
<accession>A0ABU8SDR0</accession>
<dbReference type="InterPro" id="IPR005625">
    <property type="entry name" value="PepSY-ass_TM"/>
</dbReference>
<dbReference type="Pfam" id="PF03929">
    <property type="entry name" value="PepSY_TM"/>
    <property type="match status" value="1"/>
</dbReference>
<keyword evidence="1" id="KW-0812">Transmembrane</keyword>
<keyword evidence="3" id="KW-1185">Reference proteome</keyword>
<organism evidence="2 3">
    <name type="scientific">Novosphingobium aquae</name>
    <dbReference type="NCBI Taxonomy" id="3133435"/>
    <lineage>
        <taxon>Bacteria</taxon>
        <taxon>Pseudomonadati</taxon>
        <taxon>Pseudomonadota</taxon>
        <taxon>Alphaproteobacteria</taxon>
        <taxon>Sphingomonadales</taxon>
        <taxon>Sphingomonadaceae</taxon>
        <taxon>Novosphingobium</taxon>
    </lineage>
</organism>
<sequence>MIMAQSAPSNRSSRQRILKFHRWISLAAATFWLVQALTGIGILFHWEIADAAYPSPHQPTDLARIEQRIDAIRSTGATVKTIWTTAGAADRYTINLDKGSVLISGDGTVLRPATIEKPALMGMLVGIHHDLLGGKLGSWIVSISGLLLLSNLALGLTAGWPRGRAWQAALVPTRKGPLPARLYSWHRAIGLWGCLPALLVVTTGTLLKFEDGVGDLIGARPVALPAVPRAGDPVGFAAAASSALAAIPGSTLTMVRWPDEVDATYTVRVRAPGEIRRAYGASVVLVDANTGAVRGTYPIAQADPARGFMSALFPLHTGEFGGLVGRLLSALVGFWLLGIIVLGTMLWTKPRRSGKA</sequence>
<proteinExistence type="predicted"/>
<evidence type="ECO:0000313" key="2">
    <source>
        <dbReference type="EMBL" id="MEJ6011393.1"/>
    </source>
</evidence>
<feature type="transmembrane region" description="Helical" evidence="1">
    <location>
        <begin position="189"/>
        <end position="207"/>
    </location>
</feature>
<protein>
    <submittedName>
        <fullName evidence="2">PepSY-associated TM helix domain-containing protein</fullName>
    </submittedName>
</protein>
<keyword evidence="1" id="KW-0472">Membrane</keyword>
<comment type="caution">
    <text evidence="2">The sequence shown here is derived from an EMBL/GenBank/DDBJ whole genome shotgun (WGS) entry which is preliminary data.</text>
</comment>
<dbReference type="Proteomes" id="UP001379235">
    <property type="component" value="Unassembled WGS sequence"/>
</dbReference>
<feature type="transmembrane region" description="Helical" evidence="1">
    <location>
        <begin position="20"/>
        <end position="46"/>
    </location>
</feature>
<keyword evidence="1" id="KW-1133">Transmembrane helix</keyword>
<feature type="transmembrane region" description="Helical" evidence="1">
    <location>
        <begin position="327"/>
        <end position="347"/>
    </location>
</feature>
<feature type="transmembrane region" description="Helical" evidence="1">
    <location>
        <begin position="139"/>
        <end position="160"/>
    </location>
</feature>
<dbReference type="EMBL" id="JBBHJY010000008">
    <property type="protein sequence ID" value="MEJ6011393.1"/>
    <property type="molecule type" value="Genomic_DNA"/>
</dbReference>
<dbReference type="PANTHER" id="PTHR34219">
    <property type="entry name" value="IRON-REGULATED INNER MEMBRANE PROTEIN-RELATED"/>
    <property type="match status" value="1"/>
</dbReference>
<name>A0ABU8SDR0_9SPHN</name>
<reference evidence="2 3" key="1">
    <citation type="submission" date="2024-03" db="EMBL/GenBank/DDBJ databases">
        <authorList>
            <person name="Jo J.-H."/>
        </authorList>
    </citation>
    <scope>NUCLEOTIDE SEQUENCE [LARGE SCALE GENOMIC DNA]</scope>
    <source>
        <strain evidence="2 3">AS3R-12</strain>
    </source>
</reference>
<dbReference type="RefSeq" id="WP_339968597.1">
    <property type="nucleotide sequence ID" value="NZ_JBBHJY010000008.1"/>
</dbReference>
<evidence type="ECO:0000256" key="1">
    <source>
        <dbReference type="SAM" id="Phobius"/>
    </source>
</evidence>
<evidence type="ECO:0000313" key="3">
    <source>
        <dbReference type="Proteomes" id="UP001379235"/>
    </source>
</evidence>